<evidence type="ECO:0000256" key="2">
    <source>
        <dbReference type="SAM" id="SignalP"/>
    </source>
</evidence>
<dbReference type="Pfam" id="PF03401">
    <property type="entry name" value="TctC"/>
    <property type="match status" value="1"/>
</dbReference>
<organism evidence="3">
    <name type="scientific">uncultured Ramlibacter sp</name>
    <dbReference type="NCBI Taxonomy" id="260755"/>
    <lineage>
        <taxon>Bacteria</taxon>
        <taxon>Pseudomonadati</taxon>
        <taxon>Pseudomonadota</taxon>
        <taxon>Betaproteobacteria</taxon>
        <taxon>Burkholderiales</taxon>
        <taxon>Comamonadaceae</taxon>
        <taxon>Ramlibacter</taxon>
        <taxon>environmental samples</taxon>
    </lineage>
</organism>
<dbReference type="SUPFAM" id="SSF53850">
    <property type="entry name" value="Periplasmic binding protein-like II"/>
    <property type="match status" value="1"/>
</dbReference>
<dbReference type="Gene3D" id="3.40.190.10">
    <property type="entry name" value="Periplasmic binding protein-like II"/>
    <property type="match status" value="1"/>
</dbReference>
<evidence type="ECO:0000313" key="3">
    <source>
        <dbReference type="EMBL" id="CAA9384235.1"/>
    </source>
</evidence>
<feature type="chain" id="PRO_5026648312" evidence="2">
    <location>
        <begin position="23"/>
        <end position="324"/>
    </location>
</feature>
<accession>A0A6J4NIZ9</accession>
<name>A0A6J4NIZ9_9BURK</name>
<dbReference type="Gene3D" id="3.40.190.150">
    <property type="entry name" value="Bordetella uptake gene, domain 1"/>
    <property type="match status" value="1"/>
</dbReference>
<reference evidence="3" key="1">
    <citation type="submission" date="2020-02" db="EMBL/GenBank/DDBJ databases">
        <authorList>
            <person name="Meier V. D."/>
        </authorList>
    </citation>
    <scope>NUCLEOTIDE SEQUENCE</scope>
    <source>
        <strain evidence="3">AVDCRST_MAG51</strain>
    </source>
</reference>
<feature type="signal peptide" evidence="2">
    <location>
        <begin position="1"/>
        <end position="22"/>
    </location>
</feature>
<gene>
    <name evidence="3" type="ORF">AVDCRST_MAG51-38</name>
</gene>
<dbReference type="PIRSF" id="PIRSF017082">
    <property type="entry name" value="YflP"/>
    <property type="match status" value="1"/>
</dbReference>
<proteinExistence type="inferred from homology"/>
<dbReference type="EMBL" id="CADCUX010000007">
    <property type="protein sequence ID" value="CAA9384235.1"/>
    <property type="molecule type" value="Genomic_DNA"/>
</dbReference>
<sequence>MRRRTFVLASSTALAVQPWAMAQQAAWPTRPVRMVIGYPPGGSTDVAGRLLAERLGQRLGQPVVVDNRAGAGGTVGATSVVRSEPDGYTLLLAASPEVSIAPVTVKALPYDPVKDLQPITLVGQVPFFLVVNPSVPANTLQEFIAYARSNPGKLNYSSFGNNTSNHLAGELFKSLTGTRSVHVPYKGSGPSMIDLIGGQVQYSFDTPPAVMEHVRGGKLRALAVASRQRLPGLPDVPTFAEAGLPAFTGGTWFGLLAPAKTPRAVIERLNADSVALLSSPELSKAFADKGIVASPQSPDEFSRFVQGEVNKWKELAAKVGIVAE</sequence>
<evidence type="ECO:0000256" key="1">
    <source>
        <dbReference type="ARBA" id="ARBA00006987"/>
    </source>
</evidence>
<dbReference type="CDD" id="cd13578">
    <property type="entry name" value="PBP2_Bug27"/>
    <property type="match status" value="1"/>
</dbReference>
<dbReference type="AlphaFoldDB" id="A0A6J4NIZ9"/>
<protein>
    <submittedName>
        <fullName evidence="3">BUG/TctC family periplasmic protein</fullName>
    </submittedName>
</protein>
<keyword evidence="2" id="KW-0732">Signal</keyword>
<dbReference type="InterPro" id="IPR042100">
    <property type="entry name" value="Bug_dom1"/>
</dbReference>
<dbReference type="InterPro" id="IPR005064">
    <property type="entry name" value="BUG"/>
</dbReference>
<dbReference type="PANTHER" id="PTHR42928:SF5">
    <property type="entry name" value="BLR1237 PROTEIN"/>
    <property type="match status" value="1"/>
</dbReference>
<comment type="similarity">
    <text evidence="1">Belongs to the UPF0065 (bug) family.</text>
</comment>
<dbReference type="PANTHER" id="PTHR42928">
    <property type="entry name" value="TRICARBOXYLATE-BINDING PROTEIN"/>
    <property type="match status" value="1"/>
</dbReference>